<proteinExistence type="predicted"/>
<gene>
    <name evidence="1" type="ORF">OP8BY_1985</name>
</gene>
<reference evidence="1 2" key="1">
    <citation type="submission" date="2018-08" db="EMBL/GenBank/DDBJ databases">
        <title>Genome analysis of the thermophilic bacterium of the candidate phylum Aminicenantes from deep subsurface aquifer revealed its physiology and ecological role.</title>
        <authorList>
            <person name="Kadnikov V.V."/>
            <person name="Mardanov A.V."/>
            <person name="Beletsky A.V."/>
            <person name="Karnachuk O.V."/>
            <person name="Ravin N.V."/>
        </authorList>
    </citation>
    <scope>NUCLEOTIDE SEQUENCE [LARGE SCALE GENOMIC DNA]</scope>
    <source>
        <strain evidence="1">BY38</strain>
    </source>
</reference>
<protein>
    <recommendedName>
        <fullName evidence="3">WbqC-like protein family protein</fullName>
    </recommendedName>
</protein>
<dbReference type="AlphaFoldDB" id="A0A3E2BMM1"/>
<comment type="caution">
    <text evidence="1">The sequence shown here is derived from an EMBL/GenBank/DDBJ whole genome shotgun (WGS) entry which is preliminary data.</text>
</comment>
<evidence type="ECO:0000313" key="2">
    <source>
        <dbReference type="Proteomes" id="UP000257323"/>
    </source>
</evidence>
<dbReference type="Pfam" id="PF08889">
    <property type="entry name" value="WbqC"/>
    <property type="match status" value="1"/>
</dbReference>
<dbReference type="EMBL" id="QUAH01000005">
    <property type="protein sequence ID" value="RFT15979.1"/>
    <property type="molecule type" value="Genomic_DNA"/>
</dbReference>
<dbReference type="InterPro" id="IPR014985">
    <property type="entry name" value="WbqC"/>
</dbReference>
<sequence length="242" mass="27752">MIKKEIPTMRISFSQPVFIPWGGFYGRLLNSDLMIILDSTLFARGFTFVNRNRLKGPQGEIWVTVPVRKKGLGRQRIRDLRIFQPETWARKFLALLKHYYGHSFYFEQTIGELEKIISSAGANFLALTQGCTRFLADRFQVNTGFRLQSELEVENRGTDLLVELARRVGAKEVLLPHLADRHLNLDSLVRNGIKVFFLKYQPVAYPQFWGDFIPNLSALDLWLCCGPDGLKNLLKSSRVTGT</sequence>
<name>A0A3E2BMM1_9BACT</name>
<evidence type="ECO:0008006" key="3">
    <source>
        <dbReference type="Google" id="ProtNLM"/>
    </source>
</evidence>
<evidence type="ECO:0000313" key="1">
    <source>
        <dbReference type="EMBL" id="RFT15979.1"/>
    </source>
</evidence>
<organism evidence="1 2">
    <name type="scientific">Candidatus Saccharicenans subterraneus</name>
    <dbReference type="NCBI Taxonomy" id="2508984"/>
    <lineage>
        <taxon>Bacteria</taxon>
        <taxon>Candidatus Aminicenantota</taxon>
        <taxon>Candidatus Aminicenantia</taxon>
        <taxon>Candidatus Aminicenantales</taxon>
        <taxon>Candidatus Saccharicenantaceae</taxon>
        <taxon>Candidatus Saccharicenans</taxon>
    </lineage>
</organism>
<dbReference type="Proteomes" id="UP000257323">
    <property type="component" value="Unassembled WGS sequence"/>
</dbReference>
<accession>A0A3E2BMM1</accession>